<evidence type="ECO:0000256" key="1">
    <source>
        <dbReference type="ARBA" id="ARBA00004141"/>
    </source>
</evidence>
<feature type="transmembrane region" description="Helical" evidence="5">
    <location>
        <begin position="25"/>
        <end position="45"/>
    </location>
</feature>
<keyword evidence="3 5" id="KW-1133">Transmembrane helix</keyword>
<organism evidence="6 7">
    <name type="scientific">Planifilum fulgidum</name>
    <dbReference type="NCBI Taxonomy" id="201973"/>
    <lineage>
        <taxon>Bacteria</taxon>
        <taxon>Bacillati</taxon>
        <taxon>Bacillota</taxon>
        <taxon>Bacilli</taxon>
        <taxon>Bacillales</taxon>
        <taxon>Thermoactinomycetaceae</taxon>
        <taxon>Planifilum</taxon>
    </lineage>
</organism>
<dbReference type="EMBL" id="FOOK01000007">
    <property type="protein sequence ID" value="SFF87621.1"/>
    <property type="molecule type" value="Genomic_DNA"/>
</dbReference>
<reference evidence="6 7" key="1">
    <citation type="submission" date="2016-10" db="EMBL/GenBank/DDBJ databases">
        <authorList>
            <person name="de Groot N.N."/>
        </authorList>
    </citation>
    <scope>NUCLEOTIDE SEQUENCE [LARGE SCALE GENOMIC DNA]</scope>
    <source>
        <strain evidence="6 7">DSM 44945</strain>
    </source>
</reference>
<feature type="transmembrane region" description="Helical" evidence="5">
    <location>
        <begin position="117"/>
        <end position="139"/>
    </location>
</feature>
<keyword evidence="7" id="KW-1185">Reference proteome</keyword>
<keyword evidence="4 5" id="KW-0472">Membrane</keyword>
<evidence type="ECO:0000256" key="2">
    <source>
        <dbReference type="ARBA" id="ARBA00022692"/>
    </source>
</evidence>
<comment type="subcellular location">
    <subcellularLocation>
        <location evidence="1">Membrane</location>
        <topology evidence="1">Multi-pass membrane protein</topology>
    </subcellularLocation>
</comment>
<dbReference type="PANTHER" id="PTHR37306">
    <property type="entry name" value="COLICIN V PRODUCTION PROTEIN"/>
    <property type="match status" value="1"/>
</dbReference>
<evidence type="ECO:0000313" key="6">
    <source>
        <dbReference type="EMBL" id="SFF87621.1"/>
    </source>
</evidence>
<evidence type="ECO:0000313" key="7">
    <source>
        <dbReference type="Proteomes" id="UP000198661"/>
    </source>
</evidence>
<sequence length="177" mass="19181">MNILDGILLLLIAGGVIRGYRKGLILQAFSLVGAIFALLAAYRFSGDFSRVLMERFPLSEEVGGGLIGLLPIEGILYRVVAFILLFVGVKILISIIARLLTGLFDVPVLSQINRLGGVLLNLIQVFLILFIGVHVMNFLPWEAGREAVQGSLVCQGVLKLTPGLSEQIGEWIRHGTG</sequence>
<dbReference type="Pfam" id="PF02674">
    <property type="entry name" value="Colicin_V"/>
    <property type="match status" value="1"/>
</dbReference>
<dbReference type="OrthoDB" id="1809613at2"/>
<evidence type="ECO:0000256" key="5">
    <source>
        <dbReference type="SAM" id="Phobius"/>
    </source>
</evidence>
<dbReference type="RefSeq" id="WP_143085246.1">
    <property type="nucleotide sequence ID" value="NZ_FOOK01000007.1"/>
</dbReference>
<dbReference type="GO" id="GO:0009403">
    <property type="term" value="P:toxin biosynthetic process"/>
    <property type="evidence" value="ECO:0007669"/>
    <property type="project" value="InterPro"/>
</dbReference>
<accession>A0A1I2MEK5</accession>
<feature type="transmembrane region" description="Helical" evidence="5">
    <location>
        <begin position="75"/>
        <end position="97"/>
    </location>
</feature>
<protein>
    <submittedName>
        <fullName evidence="6">Uncharacterized membrane protein, required for colicin V production</fullName>
    </submittedName>
</protein>
<proteinExistence type="predicted"/>
<dbReference type="PANTHER" id="PTHR37306:SF1">
    <property type="entry name" value="COLICIN V PRODUCTION PROTEIN"/>
    <property type="match status" value="1"/>
</dbReference>
<dbReference type="STRING" id="201973.SAMN04488025_10770"/>
<name>A0A1I2MEK5_9BACL</name>
<dbReference type="InterPro" id="IPR003825">
    <property type="entry name" value="Colicin-V_CvpA"/>
</dbReference>
<evidence type="ECO:0000256" key="4">
    <source>
        <dbReference type="ARBA" id="ARBA00023136"/>
    </source>
</evidence>
<dbReference type="GO" id="GO:0016020">
    <property type="term" value="C:membrane"/>
    <property type="evidence" value="ECO:0007669"/>
    <property type="project" value="UniProtKB-SubCell"/>
</dbReference>
<gene>
    <name evidence="6" type="ORF">SAMN04488025_10770</name>
</gene>
<dbReference type="Proteomes" id="UP000198661">
    <property type="component" value="Unassembled WGS sequence"/>
</dbReference>
<dbReference type="AlphaFoldDB" id="A0A1I2MEK5"/>
<evidence type="ECO:0000256" key="3">
    <source>
        <dbReference type="ARBA" id="ARBA00022989"/>
    </source>
</evidence>
<keyword evidence="2 5" id="KW-0812">Transmembrane</keyword>